<evidence type="ECO:0000313" key="2">
    <source>
        <dbReference type="EMBL" id="KAJ1348248.1"/>
    </source>
</evidence>
<feature type="transmembrane region" description="Helical" evidence="1">
    <location>
        <begin position="154"/>
        <end position="176"/>
    </location>
</feature>
<sequence>MPFVGANPLLEIKPPQYEGIDDKQLIVCTRLWTPSMMISTDLTASLTSPFIGSFIDSRGSIGTCSSVDESRHETLIMLLSVNTERSLRDYLGIRCTPMCGTTLPYQRSGTSAGEYFRFLHPLWLFLSPLLLLLLHFPLTSQNNSFTITFHENSWLPMLFTVAVISIHLAQGIYAILLCDEMRFSFACAAKWFMQTVTIGYPSLGLLIQYVHKRRKI</sequence>
<keyword evidence="1" id="KW-0812">Transmembrane</keyword>
<evidence type="ECO:0000256" key="1">
    <source>
        <dbReference type="SAM" id="Phobius"/>
    </source>
</evidence>
<evidence type="ECO:0000313" key="3">
    <source>
        <dbReference type="Proteomes" id="UP001196413"/>
    </source>
</evidence>
<dbReference type="Proteomes" id="UP001196413">
    <property type="component" value="Unassembled WGS sequence"/>
</dbReference>
<feature type="transmembrane region" description="Helical" evidence="1">
    <location>
        <begin position="115"/>
        <end position="134"/>
    </location>
</feature>
<organism evidence="2 3">
    <name type="scientific">Parelaphostrongylus tenuis</name>
    <name type="common">Meningeal worm</name>
    <dbReference type="NCBI Taxonomy" id="148309"/>
    <lineage>
        <taxon>Eukaryota</taxon>
        <taxon>Metazoa</taxon>
        <taxon>Ecdysozoa</taxon>
        <taxon>Nematoda</taxon>
        <taxon>Chromadorea</taxon>
        <taxon>Rhabditida</taxon>
        <taxon>Rhabditina</taxon>
        <taxon>Rhabditomorpha</taxon>
        <taxon>Strongyloidea</taxon>
        <taxon>Metastrongylidae</taxon>
        <taxon>Parelaphostrongylus</taxon>
    </lineage>
</organism>
<proteinExistence type="predicted"/>
<keyword evidence="3" id="KW-1185">Reference proteome</keyword>
<reference evidence="2" key="1">
    <citation type="submission" date="2021-06" db="EMBL/GenBank/DDBJ databases">
        <title>Parelaphostrongylus tenuis whole genome reference sequence.</title>
        <authorList>
            <person name="Garwood T.J."/>
            <person name="Larsen P.A."/>
            <person name="Fountain-Jones N.M."/>
            <person name="Garbe J.R."/>
            <person name="Macchietto M.G."/>
            <person name="Kania S.A."/>
            <person name="Gerhold R.W."/>
            <person name="Richards J.E."/>
            <person name="Wolf T.M."/>
        </authorList>
    </citation>
    <scope>NUCLEOTIDE SEQUENCE</scope>
    <source>
        <strain evidence="2">MNPRO001-30</strain>
        <tissue evidence="2">Meninges</tissue>
    </source>
</reference>
<name>A0AAD5M0A9_PARTN</name>
<accession>A0AAD5M0A9</accession>
<keyword evidence="1" id="KW-0472">Membrane</keyword>
<gene>
    <name evidence="2" type="ORF">KIN20_003505</name>
</gene>
<dbReference type="InterPro" id="IPR028110">
    <property type="entry name" value="TMEM254"/>
</dbReference>
<comment type="caution">
    <text evidence="2">The sequence shown here is derived from an EMBL/GenBank/DDBJ whole genome shotgun (WGS) entry which is preliminary data.</text>
</comment>
<dbReference type="EMBL" id="JAHQIW010000458">
    <property type="protein sequence ID" value="KAJ1348248.1"/>
    <property type="molecule type" value="Genomic_DNA"/>
</dbReference>
<keyword evidence="1" id="KW-1133">Transmembrane helix</keyword>
<feature type="transmembrane region" description="Helical" evidence="1">
    <location>
        <begin position="188"/>
        <end position="210"/>
    </location>
</feature>
<dbReference type="AlphaFoldDB" id="A0AAD5M0A9"/>
<protein>
    <submittedName>
        <fullName evidence="2">Uncharacterized protein</fullName>
    </submittedName>
</protein>
<dbReference type="Pfam" id="PF14934">
    <property type="entry name" value="TMEM254"/>
    <property type="match status" value="1"/>
</dbReference>